<dbReference type="Gene3D" id="1.10.10.10">
    <property type="entry name" value="Winged helix-like DNA-binding domain superfamily/Winged helix DNA-binding domain"/>
    <property type="match status" value="1"/>
</dbReference>
<sequence length="195" mass="21196">MDPIQVSALLTRTMAGEADAEQALTGVIYDELHRIAEWLMAQERRDHTLQATALVHEAYVRLAGGDGPQPTEAERDRFLGLAARVMRNILVDHARGRNRIKRGGGEGGGGVARVALGAMDPPAPEGTPTGEILALHEAMEKLEKLDPRKARLVELRFFGGLDEAQAARVLGIARSTAAEDWRFARAWLAVEMGQA</sequence>
<keyword evidence="7" id="KW-1185">Reference proteome</keyword>
<gene>
    <name evidence="6" type="ORF">VB854_25840</name>
</gene>
<dbReference type="InterPro" id="IPR036388">
    <property type="entry name" value="WH-like_DNA-bd_sf"/>
</dbReference>
<name>A0ABU5U6Z0_9CYAN</name>
<evidence type="ECO:0000259" key="5">
    <source>
        <dbReference type="Pfam" id="PF07638"/>
    </source>
</evidence>
<dbReference type="InterPro" id="IPR039425">
    <property type="entry name" value="RNA_pol_sigma-70-like"/>
</dbReference>
<evidence type="ECO:0000313" key="6">
    <source>
        <dbReference type="EMBL" id="MEA5522363.1"/>
    </source>
</evidence>
<evidence type="ECO:0000256" key="2">
    <source>
        <dbReference type="ARBA" id="ARBA00023015"/>
    </source>
</evidence>
<dbReference type="PANTHER" id="PTHR43133">
    <property type="entry name" value="RNA POLYMERASE ECF-TYPE SIGMA FACTO"/>
    <property type="match status" value="1"/>
</dbReference>
<protein>
    <submittedName>
        <fullName evidence="6">ECF-type sigma factor</fullName>
    </submittedName>
</protein>
<comment type="similarity">
    <text evidence="1">Belongs to the sigma-70 factor family. ECF subfamily.</text>
</comment>
<dbReference type="InterPro" id="IPR011517">
    <property type="entry name" value="RNA_pol_sigma70_ECF-like"/>
</dbReference>
<dbReference type="InterPro" id="IPR013324">
    <property type="entry name" value="RNA_pol_sigma_r3/r4-like"/>
</dbReference>
<evidence type="ECO:0000313" key="7">
    <source>
        <dbReference type="Proteomes" id="UP001301728"/>
    </source>
</evidence>
<comment type="caution">
    <text evidence="6">The sequence shown here is derived from an EMBL/GenBank/DDBJ whole genome shotgun (WGS) entry which is preliminary data.</text>
</comment>
<keyword evidence="3" id="KW-0731">Sigma factor</keyword>
<dbReference type="InterPro" id="IPR013325">
    <property type="entry name" value="RNA_pol_sigma_r2"/>
</dbReference>
<feature type="domain" description="RNA polymerase sigma-70 ECF-like HTH" evidence="5">
    <location>
        <begin position="5"/>
        <end position="192"/>
    </location>
</feature>
<dbReference type="Pfam" id="PF07638">
    <property type="entry name" value="Sigma70_ECF"/>
    <property type="match status" value="1"/>
</dbReference>
<dbReference type="SUPFAM" id="SSF88946">
    <property type="entry name" value="Sigma2 domain of RNA polymerase sigma factors"/>
    <property type="match status" value="1"/>
</dbReference>
<organism evidence="6 7">
    <name type="scientific">Limnoraphis robusta CCNP1315</name>
    <dbReference type="NCBI Taxonomy" id="3110306"/>
    <lineage>
        <taxon>Bacteria</taxon>
        <taxon>Bacillati</taxon>
        <taxon>Cyanobacteriota</taxon>
        <taxon>Cyanophyceae</taxon>
        <taxon>Oscillatoriophycideae</taxon>
        <taxon>Oscillatoriales</taxon>
        <taxon>Sirenicapillariaceae</taxon>
        <taxon>Limnoraphis</taxon>
    </lineage>
</organism>
<proteinExistence type="inferred from homology"/>
<dbReference type="PANTHER" id="PTHR43133:SF39">
    <property type="entry name" value="SIMILAR TO RNA POLYMERASE SIGMA-E FACTOR"/>
    <property type="match status" value="1"/>
</dbReference>
<evidence type="ECO:0000256" key="1">
    <source>
        <dbReference type="ARBA" id="ARBA00010641"/>
    </source>
</evidence>
<dbReference type="NCBIfam" id="TIGR02999">
    <property type="entry name" value="Sig-70_X6"/>
    <property type="match status" value="1"/>
</dbReference>
<dbReference type="InterPro" id="IPR053812">
    <property type="entry name" value="HTH_Sigma70_ECF-like"/>
</dbReference>
<dbReference type="SUPFAM" id="SSF88659">
    <property type="entry name" value="Sigma3 and sigma4 domains of RNA polymerase sigma factors"/>
    <property type="match status" value="1"/>
</dbReference>
<keyword evidence="2" id="KW-0805">Transcription regulation</keyword>
<keyword evidence="4" id="KW-0804">Transcription</keyword>
<dbReference type="Proteomes" id="UP001301728">
    <property type="component" value="Unassembled WGS sequence"/>
</dbReference>
<accession>A0ABU5U6Z0</accession>
<evidence type="ECO:0000256" key="4">
    <source>
        <dbReference type="ARBA" id="ARBA00023163"/>
    </source>
</evidence>
<evidence type="ECO:0000256" key="3">
    <source>
        <dbReference type="ARBA" id="ARBA00023082"/>
    </source>
</evidence>
<dbReference type="EMBL" id="JAYGHT010000170">
    <property type="protein sequence ID" value="MEA5522363.1"/>
    <property type="molecule type" value="Genomic_DNA"/>
</dbReference>
<reference evidence="6 7" key="1">
    <citation type="submission" date="2023-12" db="EMBL/GenBank/DDBJ databases">
        <title>Baltic Sea Cyanobacteria.</title>
        <authorList>
            <person name="Delbaje E."/>
            <person name="Fewer D.P."/>
            <person name="Shishido T.K."/>
        </authorList>
    </citation>
    <scope>NUCLEOTIDE SEQUENCE [LARGE SCALE GENOMIC DNA]</scope>
    <source>
        <strain evidence="6 7">CCNP 1315</strain>
    </source>
</reference>
<dbReference type="RefSeq" id="WP_323307019.1">
    <property type="nucleotide sequence ID" value="NZ_JAYGHT010000170.1"/>
</dbReference>